<keyword evidence="6" id="KW-0443">Lipid metabolism</keyword>
<dbReference type="PANTHER" id="PTHR39087:SF2">
    <property type="entry name" value="UPF0104 MEMBRANE PROTEIN MJ1595"/>
    <property type="match status" value="1"/>
</dbReference>
<dbReference type="PANTHER" id="PTHR39087">
    <property type="entry name" value="UPF0104 MEMBRANE PROTEIN MJ1595"/>
    <property type="match status" value="1"/>
</dbReference>
<feature type="transmembrane region" description="Helical" evidence="6">
    <location>
        <begin position="163"/>
        <end position="184"/>
    </location>
</feature>
<feature type="transmembrane region" description="Helical" evidence="6">
    <location>
        <begin position="205"/>
        <end position="231"/>
    </location>
</feature>
<comment type="catalytic activity">
    <reaction evidence="6">
        <text>L-lysyl-tRNA(Lys) + a 1,2-diacyl-sn-glycero-3-phospho-(1'-sn-glycerol) = a 1,2-diacyl-sn-glycero-3-phospho-1'-(3'-O-L-lysyl)-sn-glycerol + tRNA(Lys)</text>
        <dbReference type="Rhea" id="RHEA:10668"/>
        <dbReference type="Rhea" id="RHEA-COMP:9696"/>
        <dbReference type="Rhea" id="RHEA-COMP:9697"/>
        <dbReference type="ChEBI" id="CHEBI:64716"/>
        <dbReference type="ChEBI" id="CHEBI:75792"/>
        <dbReference type="ChEBI" id="CHEBI:78442"/>
        <dbReference type="ChEBI" id="CHEBI:78529"/>
        <dbReference type="EC" id="2.3.2.3"/>
    </reaction>
</comment>
<evidence type="ECO:0000256" key="1">
    <source>
        <dbReference type="ARBA" id="ARBA00004651"/>
    </source>
</evidence>
<protein>
    <recommendedName>
        <fullName evidence="6">Phosphatidylglycerol lysyltransferase</fullName>
        <ecNumber evidence="6">2.3.2.3</ecNumber>
    </recommendedName>
    <alternativeName>
        <fullName evidence="6">Lysylphosphatidylglycerol synthase</fullName>
    </alternativeName>
</protein>
<keyword evidence="6" id="KW-0808">Transferase</keyword>
<keyword evidence="5 6" id="KW-0472">Membrane</keyword>
<feature type="transmembrane region" description="Helical" evidence="6">
    <location>
        <begin position="293"/>
        <end position="311"/>
    </location>
</feature>
<keyword evidence="2" id="KW-1003">Cell membrane</keyword>
<organism evidence="7 8">
    <name type="scientific">Priestia iocasae</name>
    <dbReference type="NCBI Taxonomy" id="2291674"/>
    <lineage>
        <taxon>Bacteria</taxon>
        <taxon>Bacillati</taxon>
        <taxon>Bacillota</taxon>
        <taxon>Bacilli</taxon>
        <taxon>Bacillales</taxon>
        <taxon>Bacillaceae</taxon>
        <taxon>Priestia</taxon>
    </lineage>
</organism>
<dbReference type="Proteomes" id="UP000809829">
    <property type="component" value="Unassembled WGS sequence"/>
</dbReference>
<evidence type="ECO:0000256" key="4">
    <source>
        <dbReference type="ARBA" id="ARBA00022989"/>
    </source>
</evidence>
<evidence type="ECO:0000256" key="6">
    <source>
        <dbReference type="RuleBase" id="RU363042"/>
    </source>
</evidence>
<dbReference type="EC" id="2.3.2.3" evidence="6"/>
<feature type="transmembrane region" description="Helical" evidence="6">
    <location>
        <begin position="134"/>
        <end position="157"/>
    </location>
</feature>
<comment type="similarity">
    <text evidence="6">Belongs to the LPG synthase family.</text>
</comment>
<evidence type="ECO:0000256" key="2">
    <source>
        <dbReference type="ARBA" id="ARBA00022475"/>
    </source>
</evidence>
<name>A0ABS2QP96_9BACI</name>
<dbReference type="EMBL" id="JAFBFC010000001">
    <property type="protein sequence ID" value="MBM7701280.1"/>
    <property type="molecule type" value="Genomic_DNA"/>
</dbReference>
<evidence type="ECO:0000256" key="5">
    <source>
        <dbReference type="ARBA" id="ARBA00023136"/>
    </source>
</evidence>
<comment type="function">
    <text evidence="6">Catalyzes the transfer of a lysyl group from L-lysyl-tRNA(Lys) to membrane-bound phosphatidylglycerol (PG), which produces lysylphosphatidylglycerol (LPG), a major component of the bacterial membrane with a positive net charge. LPG synthesis contributes to bacterial virulence as it is involved in the resistance mechanism against cationic antimicrobial peptides (CAMP) produces by the host's immune system (defensins, cathelicidins) and by the competing microorganisms.</text>
</comment>
<accession>A0ABS2QP96</accession>
<proteinExistence type="inferred from homology"/>
<feature type="transmembrane region" description="Helical" evidence="6">
    <location>
        <begin position="50"/>
        <end position="73"/>
    </location>
</feature>
<feature type="transmembrane region" description="Helical" evidence="6">
    <location>
        <begin position="93"/>
        <end position="113"/>
    </location>
</feature>
<dbReference type="Pfam" id="PF03706">
    <property type="entry name" value="LPG_synthase_TM"/>
    <property type="match status" value="1"/>
</dbReference>
<comment type="caution">
    <text evidence="7">The sequence shown here is derived from an EMBL/GenBank/DDBJ whole genome shotgun (WGS) entry which is preliminary data.</text>
</comment>
<keyword evidence="3 6" id="KW-0812">Transmembrane</keyword>
<gene>
    <name evidence="6" type="primary">mprF</name>
    <name evidence="7" type="ORF">JOC83_000106</name>
</gene>
<feature type="transmembrane region" description="Helical" evidence="6">
    <location>
        <begin position="20"/>
        <end position="38"/>
    </location>
</feature>
<evidence type="ECO:0000313" key="8">
    <source>
        <dbReference type="Proteomes" id="UP000809829"/>
    </source>
</evidence>
<keyword evidence="4 6" id="KW-1133">Transmembrane helix</keyword>
<keyword evidence="6" id="KW-0046">Antibiotic resistance</keyword>
<reference evidence="7 8" key="1">
    <citation type="submission" date="2021-01" db="EMBL/GenBank/DDBJ databases">
        <title>Genomic Encyclopedia of Type Strains, Phase IV (KMG-IV): sequencing the most valuable type-strain genomes for metagenomic binning, comparative biology and taxonomic classification.</title>
        <authorList>
            <person name="Goeker M."/>
        </authorList>
    </citation>
    <scope>NUCLEOTIDE SEQUENCE [LARGE SCALE GENOMIC DNA]</scope>
    <source>
        <strain evidence="7 8">DSM 104297</strain>
    </source>
</reference>
<comment type="subcellular location">
    <subcellularLocation>
        <location evidence="1 6">Cell membrane</location>
        <topology evidence="1 6">Multi-pass membrane protein</topology>
    </subcellularLocation>
</comment>
<sequence length="327" mass="37138">MKTELQGQLSGLKAMKRLKYISAFVSLLLIVAFIVLSMQALDVTYLTKAFYLVFTSPLLLLTLTICYTIAFFLRAIAWKLYVNHKITFKSALIALFYSLFLNHLIPVKVGDVLRVGIIKKANKRLRLVEAIESVIMMRVLDMLTLITFSAIGVYLLIGWISFQWLYVVIGVGLLLSIGGLFYYRNRRYFLFDKLKEIKEKVMTKHFLAIAFLVGLSWVFEGAVVFLVASILNESISFMESIWINSMTVGGQVFQVTPGGIATYETVMSASLAMVGVPLKEAYTIAFTSHGYKFFYSYLVGAICIIVMPISIRQIREWIRERGEQKNV</sequence>
<evidence type="ECO:0000313" key="7">
    <source>
        <dbReference type="EMBL" id="MBM7701280.1"/>
    </source>
</evidence>
<evidence type="ECO:0000256" key="3">
    <source>
        <dbReference type="ARBA" id="ARBA00022692"/>
    </source>
</evidence>
<dbReference type="InterPro" id="IPR022791">
    <property type="entry name" value="L-PG_synthase/AglD"/>
</dbReference>
<keyword evidence="8" id="KW-1185">Reference proteome</keyword>